<dbReference type="Pfam" id="PF04307">
    <property type="entry name" value="YdjM"/>
    <property type="match status" value="1"/>
</dbReference>
<dbReference type="STRING" id="1802115.A2756_00230"/>
<sequence>MDIFSHGLWAVAAAKAAKQKTARPVSLWFAAFWGMFPDLFAFSFFFFWMFWNIAANGWAVNDFPRPDAIEPIRPEVAQMSFLSHRLYDFSHSVIVFLVIFFVIWLIRHRPSWEMIGWPLHILIDIPTHSYQFYPTPVFWPLWEWKFPHGHSWVNWKFLVINYALILIVFYWLRRRDRSLQSR</sequence>
<name>A0A1G2G5T0_9BACT</name>
<reference evidence="2 3" key="1">
    <citation type="journal article" date="2016" name="Nat. Commun.">
        <title>Thousands of microbial genomes shed light on interconnected biogeochemical processes in an aquifer system.</title>
        <authorList>
            <person name="Anantharaman K."/>
            <person name="Brown C.T."/>
            <person name="Hug L.A."/>
            <person name="Sharon I."/>
            <person name="Castelle C.J."/>
            <person name="Probst A.J."/>
            <person name="Thomas B.C."/>
            <person name="Singh A."/>
            <person name="Wilkins M.J."/>
            <person name="Karaoz U."/>
            <person name="Brodie E.L."/>
            <person name="Williams K.H."/>
            <person name="Hubbard S.S."/>
            <person name="Banfield J.F."/>
        </authorList>
    </citation>
    <scope>NUCLEOTIDE SEQUENCE [LARGE SCALE GENOMIC DNA]</scope>
</reference>
<protein>
    <recommendedName>
        <fullName evidence="4">Phospholipase C/D domain-containing protein</fullName>
    </recommendedName>
</protein>
<evidence type="ECO:0008006" key="4">
    <source>
        <dbReference type="Google" id="ProtNLM"/>
    </source>
</evidence>
<dbReference type="AlphaFoldDB" id="A0A1G2G5T0"/>
<feature type="transmembrane region" description="Helical" evidence="1">
    <location>
        <begin position="153"/>
        <end position="172"/>
    </location>
</feature>
<gene>
    <name evidence="2" type="ORF">A2756_00230</name>
</gene>
<feature type="transmembrane region" description="Helical" evidence="1">
    <location>
        <begin position="25"/>
        <end position="51"/>
    </location>
</feature>
<proteinExistence type="predicted"/>
<evidence type="ECO:0000313" key="3">
    <source>
        <dbReference type="Proteomes" id="UP000177785"/>
    </source>
</evidence>
<comment type="caution">
    <text evidence="2">The sequence shown here is derived from an EMBL/GenBank/DDBJ whole genome shotgun (WGS) entry which is preliminary data.</text>
</comment>
<feature type="transmembrane region" description="Helical" evidence="1">
    <location>
        <begin position="89"/>
        <end position="107"/>
    </location>
</feature>
<accession>A0A1G2G5T0</accession>
<organism evidence="2 3">
    <name type="scientific">Candidatus Ryanbacteria bacterium RIFCSPHIGHO2_01_FULL_48_27</name>
    <dbReference type="NCBI Taxonomy" id="1802115"/>
    <lineage>
        <taxon>Bacteria</taxon>
        <taxon>Candidatus Ryaniibacteriota</taxon>
    </lineage>
</organism>
<dbReference type="InterPro" id="IPR007404">
    <property type="entry name" value="YdjM-like"/>
</dbReference>
<keyword evidence="1" id="KW-0812">Transmembrane</keyword>
<dbReference type="Proteomes" id="UP000177785">
    <property type="component" value="Unassembled WGS sequence"/>
</dbReference>
<evidence type="ECO:0000313" key="2">
    <source>
        <dbReference type="EMBL" id="OGZ45432.1"/>
    </source>
</evidence>
<keyword evidence="1" id="KW-1133">Transmembrane helix</keyword>
<evidence type="ECO:0000256" key="1">
    <source>
        <dbReference type="SAM" id="Phobius"/>
    </source>
</evidence>
<keyword evidence="1" id="KW-0472">Membrane</keyword>
<dbReference type="EMBL" id="MHNL01000006">
    <property type="protein sequence ID" value="OGZ45432.1"/>
    <property type="molecule type" value="Genomic_DNA"/>
</dbReference>